<organism evidence="2 3">
    <name type="scientific">Fusarium sarcochroum</name>
    <dbReference type="NCBI Taxonomy" id="1208366"/>
    <lineage>
        <taxon>Eukaryota</taxon>
        <taxon>Fungi</taxon>
        <taxon>Dikarya</taxon>
        <taxon>Ascomycota</taxon>
        <taxon>Pezizomycotina</taxon>
        <taxon>Sordariomycetes</taxon>
        <taxon>Hypocreomycetidae</taxon>
        <taxon>Hypocreales</taxon>
        <taxon>Nectriaceae</taxon>
        <taxon>Fusarium</taxon>
        <taxon>Fusarium lateritium species complex</taxon>
    </lineage>
</organism>
<sequence>MRDEFDRSSTDDADIVADTNSKVCRKCHQESKSLETRDTGLETDVDVPDMTIEFDIPDDIADYISPYILDLGPQTLKTCSCGKLSPRASYIYENHSSTCDDEPETPCNENWEMYDDDWETYDKQATCDCGGSQCYCKEVPLDTHDDESHTADDSLDRSKNVCRCIKWGDVGYCECDYPIEGLDTGDVVGLDGADDEEVQDEEEQDEEVEDDEEEDEEEDED</sequence>
<gene>
    <name evidence="2" type="ORF">FSARC_5385</name>
</gene>
<protein>
    <submittedName>
        <fullName evidence="2">Uncharacterized protein</fullName>
    </submittedName>
</protein>
<comment type="caution">
    <text evidence="2">The sequence shown here is derived from an EMBL/GenBank/DDBJ whole genome shotgun (WGS) entry which is preliminary data.</text>
</comment>
<name>A0A8H4U005_9HYPO</name>
<evidence type="ECO:0000256" key="1">
    <source>
        <dbReference type="SAM" id="MobiDB-lite"/>
    </source>
</evidence>
<dbReference type="OrthoDB" id="10482303at2759"/>
<keyword evidence="3" id="KW-1185">Reference proteome</keyword>
<feature type="compositionally biased region" description="Acidic residues" evidence="1">
    <location>
        <begin position="192"/>
        <end position="221"/>
    </location>
</feature>
<feature type="region of interest" description="Disordered" evidence="1">
    <location>
        <begin position="184"/>
        <end position="221"/>
    </location>
</feature>
<evidence type="ECO:0000313" key="3">
    <source>
        <dbReference type="Proteomes" id="UP000622797"/>
    </source>
</evidence>
<reference evidence="2" key="1">
    <citation type="journal article" date="2020" name="BMC Genomics">
        <title>Correction to: Identification and distribution of gene clusters required for synthesis of sphingolipid metabolism inhibitors in diverse species of the filamentous fungus Fusarium.</title>
        <authorList>
            <person name="Kim H.S."/>
            <person name="Lohmar J.M."/>
            <person name="Busman M."/>
            <person name="Brown D.W."/>
            <person name="Naumann T.A."/>
            <person name="Divon H.H."/>
            <person name="Lysoe E."/>
            <person name="Uhlig S."/>
            <person name="Proctor R.H."/>
        </authorList>
    </citation>
    <scope>NUCLEOTIDE SEQUENCE</scope>
    <source>
        <strain evidence="2">NRRL 20472</strain>
    </source>
</reference>
<dbReference type="EMBL" id="JABEXW010000257">
    <property type="protein sequence ID" value="KAF4967013.1"/>
    <property type="molecule type" value="Genomic_DNA"/>
</dbReference>
<dbReference type="AlphaFoldDB" id="A0A8H4U005"/>
<reference evidence="2" key="2">
    <citation type="submission" date="2020-05" db="EMBL/GenBank/DDBJ databases">
        <authorList>
            <person name="Kim H.-S."/>
            <person name="Proctor R.H."/>
            <person name="Brown D.W."/>
        </authorList>
    </citation>
    <scope>NUCLEOTIDE SEQUENCE</scope>
    <source>
        <strain evidence="2">NRRL 20472</strain>
    </source>
</reference>
<evidence type="ECO:0000313" key="2">
    <source>
        <dbReference type="EMBL" id="KAF4967013.1"/>
    </source>
</evidence>
<proteinExistence type="predicted"/>
<dbReference type="Proteomes" id="UP000622797">
    <property type="component" value="Unassembled WGS sequence"/>
</dbReference>
<accession>A0A8H4U005</accession>